<dbReference type="AlphaFoldDB" id="A0A6I9T8G7"/>
<evidence type="ECO:0000313" key="1">
    <source>
        <dbReference type="Proteomes" id="UP000504604"/>
    </source>
</evidence>
<name>A0A6I9T8G7_SESIN</name>
<keyword evidence="1" id="KW-1185">Reference proteome</keyword>
<dbReference type="Proteomes" id="UP000504604">
    <property type="component" value="Linkage group LG6"/>
</dbReference>
<reference evidence="2" key="1">
    <citation type="submission" date="2025-08" db="UniProtKB">
        <authorList>
            <consortium name="RefSeq"/>
        </authorList>
    </citation>
    <scope>IDENTIFICATION</scope>
</reference>
<dbReference type="RefSeq" id="XP_011079592.1">
    <property type="nucleotide sequence ID" value="XM_011081290.2"/>
</dbReference>
<sequence>MYMKEKPRRMSKKSSLVARRAWNILRLALLWARKGGLFRNRLMLNLNIYVRKLLHSNDARGALAYGDREFSFDDTPIIHVKMHRGSSSLRFKMPHIPCIKPQVDFEYDFDYDDDEDVANDQDEMSSDREQRRRLSFLKDVEEDDEEEETNESCDDEEIDLKAEEFIARFYEQMKLQRQVSYLQYN</sequence>
<protein>
    <submittedName>
        <fullName evidence="2">Uncharacterized protein LOC105163071</fullName>
    </submittedName>
</protein>
<dbReference type="GeneID" id="105163071"/>
<accession>A0A6I9T8G7</accession>
<organism evidence="1 2">
    <name type="scientific">Sesamum indicum</name>
    <name type="common">Oriental sesame</name>
    <name type="synonym">Sesamum orientale</name>
    <dbReference type="NCBI Taxonomy" id="4182"/>
    <lineage>
        <taxon>Eukaryota</taxon>
        <taxon>Viridiplantae</taxon>
        <taxon>Streptophyta</taxon>
        <taxon>Embryophyta</taxon>
        <taxon>Tracheophyta</taxon>
        <taxon>Spermatophyta</taxon>
        <taxon>Magnoliopsida</taxon>
        <taxon>eudicotyledons</taxon>
        <taxon>Gunneridae</taxon>
        <taxon>Pentapetalae</taxon>
        <taxon>asterids</taxon>
        <taxon>lamiids</taxon>
        <taxon>Lamiales</taxon>
        <taxon>Pedaliaceae</taxon>
        <taxon>Sesamum</taxon>
    </lineage>
</organism>
<dbReference type="PANTHER" id="PTHR33265">
    <property type="entry name" value="AVR9/CF-9 RAPIDLY ELICITED PROTEIN-RELATED"/>
    <property type="match status" value="1"/>
</dbReference>
<dbReference type="InterPro" id="IPR008480">
    <property type="entry name" value="DUF761_pln"/>
</dbReference>
<proteinExistence type="predicted"/>
<gene>
    <name evidence="2" type="primary">LOC105163071</name>
</gene>
<dbReference type="OrthoDB" id="1929803at2759"/>
<evidence type="ECO:0000313" key="2">
    <source>
        <dbReference type="RefSeq" id="XP_011079592.1"/>
    </source>
</evidence>
<dbReference type="Pfam" id="PF05553">
    <property type="entry name" value="DUF761"/>
    <property type="match status" value="1"/>
</dbReference>
<dbReference type="InParanoid" id="A0A6I9T8G7"/>
<dbReference type="KEGG" id="sind:105163071"/>
<dbReference type="PANTHER" id="PTHR33265:SF5">
    <property type="entry name" value="COTTON FIBER PROTEIN"/>
    <property type="match status" value="1"/>
</dbReference>